<gene>
    <name evidence="1" type="ORF">H9651_12910</name>
</gene>
<sequence length="340" mass="36078">MNARIKWAVIAATSVVALGAATVFGAVAWAGHDSRLQAPSTAETSTRNWADGDRIVFRNTADGQGYGHVASVPLTDPAGARAITDTVCDRLDATDDTMSCLRSVRGIIPSYTGALYTDEGTVTQQWPLSGIPSRTRLSADGSLVASTSFVTGHSYATVGFSTETIIRTAQGESLGSLEEWSLLIDGVPAAPLDRNYWGVTFVDDTSFYATVGLTTSGTTYLVRGDIPARTLTTLAETVECPSVSPDATRVAFKRVTAGAGPTAHWTPAVYDLATGRVTTLPEPRSIDDQIEWLDDGTLLYGMPREGAPGATDVWSLASDGSREPELLIENAWSPSVVREK</sequence>
<reference evidence="1 2" key="1">
    <citation type="submission" date="2020-08" db="EMBL/GenBank/DDBJ databases">
        <title>A Genomic Blueprint of the Chicken Gut Microbiome.</title>
        <authorList>
            <person name="Gilroy R."/>
            <person name="Ravi A."/>
            <person name="Getino M."/>
            <person name="Pursley I."/>
            <person name="Horton D.L."/>
            <person name="Alikhan N.-F."/>
            <person name="Baker D."/>
            <person name="Gharbi K."/>
            <person name="Hall N."/>
            <person name="Watson M."/>
            <person name="Adriaenssens E.M."/>
            <person name="Foster-Nyarko E."/>
            <person name="Jarju S."/>
            <person name="Secka A."/>
            <person name="Antonio M."/>
            <person name="Oren A."/>
            <person name="Chaudhuri R."/>
            <person name="La Ragione R.M."/>
            <person name="Hildebrand F."/>
            <person name="Pallen M.J."/>
        </authorList>
    </citation>
    <scope>NUCLEOTIDE SEQUENCE [LARGE SCALE GENOMIC DNA]</scope>
    <source>
        <strain evidence="1 2">Sa4CUA7</strain>
    </source>
</reference>
<dbReference type="Proteomes" id="UP000648352">
    <property type="component" value="Unassembled WGS sequence"/>
</dbReference>
<dbReference type="RefSeq" id="WP_191719737.1">
    <property type="nucleotide sequence ID" value="NZ_JACSQP010000009.1"/>
</dbReference>
<evidence type="ECO:0000313" key="2">
    <source>
        <dbReference type="Proteomes" id="UP000648352"/>
    </source>
</evidence>
<protein>
    <recommendedName>
        <fullName evidence="3">TolB-like translocation protein</fullName>
    </recommendedName>
</protein>
<dbReference type="SUPFAM" id="SSF82171">
    <property type="entry name" value="DPP6 N-terminal domain-like"/>
    <property type="match status" value="1"/>
</dbReference>
<dbReference type="Gene3D" id="2.120.10.30">
    <property type="entry name" value="TolB, C-terminal domain"/>
    <property type="match status" value="1"/>
</dbReference>
<proteinExistence type="predicted"/>
<dbReference type="EMBL" id="JACSQP010000009">
    <property type="protein sequence ID" value="MBD7958543.1"/>
    <property type="molecule type" value="Genomic_DNA"/>
</dbReference>
<name>A0ABR8S4Z4_9MICO</name>
<dbReference type="InterPro" id="IPR011042">
    <property type="entry name" value="6-blade_b-propeller_TolB-like"/>
</dbReference>
<evidence type="ECO:0008006" key="3">
    <source>
        <dbReference type="Google" id="ProtNLM"/>
    </source>
</evidence>
<comment type="caution">
    <text evidence="1">The sequence shown here is derived from an EMBL/GenBank/DDBJ whole genome shotgun (WGS) entry which is preliminary data.</text>
</comment>
<keyword evidence="2" id="KW-1185">Reference proteome</keyword>
<accession>A0ABR8S4Z4</accession>
<evidence type="ECO:0000313" key="1">
    <source>
        <dbReference type="EMBL" id="MBD7958543.1"/>
    </source>
</evidence>
<organism evidence="1 2">
    <name type="scientific">Microbacterium pullorum</name>
    <dbReference type="NCBI Taxonomy" id="2762236"/>
    <lineage>
        <taxon>Bacteria</taxon>
        <taxon>Bacillati</taxon>
        <taxon>Actinomycetota</taxon>
        <taxon>Actinomycetes</taxon>
        <taxon>Micrococcales</taxon>
        <taxon>Microbacteriaceae</taxon>
        <taxon>Microbacterium</taxon>
    </lineage>
</organism>